<evidence type="ECO:0000313" key="1">
    <source>
        <dbReference type="EMBL" id="RPB22479.1"/>
    </source>
</evidence>
<dbReference type="OrthoDB" id="10316197at2759"/>
<gene>
    <name evidence="1" type="ORF">L211DRAFT_839525</name>
</gene>
<proteinExistence type="predicted"/>
<organism evidence="1 2">
    <name type="scientific">Terfezia boudieri ATCC MYA-4762</name>
    <dbReference type="NCBI Taxonomy" id="1051890"/>
    <lineage>
        <taxon>Eukaryota</taxon>
        <taxon>Fungi</taxon>
        <taxon>Dikarya</taxon>
        <taxon>Ascomycota</taxon>
        <taxon>Pezizomycotina</taxon>
        <taxon>Pezizomycetes</taxon>
        <taxon>Pezizales</taxon>
        <taxon>Pezizaceae</taxon>
        <taxon>Terfezia</taxon>
    </lineage>
</organism>
<feature type="non-terminal residue" evidence="1">
    <location>
        <position position="75"/>
    </location>
</feature>
<dbReference type="Proteomes" id="UP000267821">
    <property type="component" value="Unassembled WGS sequence"/>
</dbReference>
<keyword evidence="2" id="KW-1185">Reference proteome</keyword>
<accession>A0A3N4LLW3</accession>
<feature type="non-terminal residue" evidence="1">
    <location>
        <position position="1"/>
    </location>
</feature>
<dbReference type="EMBL" id="ML121551">
    <property type="protein sequence ID" value="RPB22479.1"/>
    <property type="molecule type" value="Genomic_DNA"/>
</dbReference>
<dbReference type="AlphaFoldDB" id="A0A3N4LLW3"/>
<name>A0A3N4LLW3_9PEZI</name>
<dbReference type="InParanoid" id="A0A3N4LLW3"/>
<reference evidence="1 2" key="1">
    <citation type="journal article" date="2018" name="Nat. Ecol. Evol.">
        <title>Pezizomycetes genomes reveal the molecular basis of ectomycorrhizal truffle lifestyle.</title>
        <authorList>
            <person name="Murat C."/>
            <person name="Payen T."/>
            <person name="Noel B."/>
            <person name="Kuo A."/>
            <person name="Morin E."/>
            <person name="Chen J."/>
            <person name="Kohler A."/>
            <person name="Krizsan K."/>
            <person name="Balestrini R."/>
            <person name="Da Silva C."/>
            <person name="Montanini B."/>
            <person name="Hainaut M."/>
            <person name="Levati E."/>
            <person name="Barry K.W."/>
            <person name="Belfiori B."/>
            <person name="Cichocki N."/>
            <person name="Clum A."/>
            <person name="Dockter R.B."/>
            <person name="Fauchery L."/>
            <person name="Guy J."/>
            <person name="Iotti M."/>
            <person name="Le Tacon F."/>
            <person name="Lindquist E.A."/>
            <person name="Lipzen A."/>
            <person name="Malagnac F."/>
            <person name="Mello A."/>
            <person name="Molinier V."/>
            <person name="Miyauchi S."/>
            <person name="Poulain J."/>
            <person name="Riccioni C."/>
            <person name="Rubini A."/>
            <person name="Sitrit Y."/>
            <person name="Splivallo R."/>
            <person name="Traeger S."/>
            <person name="Wang M."/>
            <person name="Zifcakova L."/>
            <person name="Wipf D."/>
            <person name="Zambonelli A."/>
            <person name="Paolocci F."/>
            <person name="Nowrousian M."/>
            <person name="Ottonello S."/>
            <person name="Baldrian P."/>
            <person name="Spatafora J.W."/>
            <person name="Henrissat B."/>
            <person name="Nagy L.G."/>
            <person name="Aury J.M."/>
            <person name="Wincker P."/>
            <person name="Grigoriev I.V."/>
            <person name="Bonfante P."/>
            <person name="Martin F.M."/>
        </authorList>
    </citation>
    <scope>NUCLEOTIDE SEQUENCE [LARGE SCALE GENOMIC DNA]</scope>
    <source>
        <strain evidence="1 2">ATCC MYA-4762</strain>
    </source>
</reference>
<sequence>LDTEIKVLTPTQWKGYLMMFEECGMEVYETMGTVWVENECSGRNAERANIISRVRESFEQVQQQLYSAYELIDQL</sequence>
<evidence type="ECO:0000313" key="2">
    <source>
        <dbReference type="Proteomes" id="UP000267821"/>
    </source>
</evidence>
<protein>
    <submittedName>
        <fullName evidence="1">Uncharacterized protein</fullName>
    </submittedName>
</protein>